<dbReference type="GO" id="GO:0006633">
    <property type="term" value="P:fatty acid biosynthetic process"/>
    <property type="evidence" value="ECO:0007669"/>
    <property type="project" value="TreeGrafter"/>
</dbReference>
<dbReference type="PROSITE" id="PS52004">
    <property type="entry name" value="KS3_2"/>
    <property type="match status" value="1"/>
</dbReference>
<evidence type="ECO:0000256" key="4">
    <source>
        <dbReference type="ARBA" id="ARBA00022475"/>
    </source>
</evidence>
<dbReference type="GO" id="GO:0004315">
    <property type="term" value="F:3-oxoacyl-[acyl-carrier-protein] synthase activity"/>
    <property type="evidence" value="ECO:0007669"/>
    <property type="project" value="TreeGrafter"/>
</dbReference>
<feature type="domain" description="Ketosynthase family 3 (KS3)" evidence="13">
    <location>
        <begin position="1"/>
        <end position="377"/>
    </location>
</feature>
<organism evidence="14">
    <name type="scientific">hydrothermal vent metagenome</name>
    <dbReference type="NCBI Taxonomy" id="652676"/>
    <lineage>
        <taxon>unclassified sequences</taxon>
        <taxon>metagenomes</taxon>
        <taxon>ecological metagenomes</taxon>
    </lineage>
</organism>
<dbReference type="PANTHER" id="PTHR11712">
    <property type="entry name" value="POLYKETIDE SYNTHASE-RELATED"/>
    <property type="match status" value="1"/>
</dbReference>
<dbReference type="GO" id="GO:0005886">
    <property type="term" value="C:plasma membrane"/>
    <property type="evidence" value="ECO:0007669"/>
    <property type="project" value="UniProtKB-SubCell"/>
</dbReference>
<keyword evidence="5" id="KW-0997">Cell inner membrane</keyword>
<evidence type="ECO:0000259" key="13">
    <source>
        <dbReference type="PROSITE" id="PS52004"/>
    </source>
</evidence>
<dbReference type="SMART" id="SM00825">
    <property type="entry name" value="PKS_KS"/>
    <property type="match status" value="1"/>
</dbReference>
<evidence type="ECO:0000256" key="3">
    <source>
        <dbReference type="ARBA" id="ARBA00022458"/>
    </source>
</evidence>
<dbReference type="Pfam" id="PF02801">
    <property type="entry name" value="Ketoacyl-synt_C"/>
    <property type="match status" value="1"/>
</dbReference>
<comment type="subcellular location">
    <subcellularLocation>
        <location evidence="1">Cell inner membrane</location>
    </subcellularLocation>
</comment>
<evidence type="ECO:0000256" key="9">
    <source>
        <dbReference type="ARBA" id="ARBA00023136"/>
    </source>
</evidence>
<evidence type="ECO:0000313" key="14">
    <source>
        <dbReference type="EMBL" id="VAW12996.1"/>
    </source>
</evidence>
<keyword evidence="3" id="KW-0536">Nodulation</keyword>
<keyword evidence="9" id="KW-0472">Membrane</keyword>
<dbReference type="InterPro" id="IPR014030">
    <property type="entry name" value="Ketoacyl_synth_N"/>
</dbReference>
<dbReference type="Pfam" id="PF00109">
    <property type="entry name" value="ketoacyl-synt"/>
    <property type="match status" value="1"/>
</dbReference>
<dbReference type="InterPro" id="IPR020841">
    <property type="entry name" value="PKS_Beta-ketoAc_synthase_dom"/>
</dbReference>
<evidence type="ECO:0000256" key="2">
    <source>
        <dbReference type="ARBA" id="ARBA00008467"/>
    </source>
</evidence>
<evidence type="ECO:0000256" key="8">
    <source>
        <dbReference type="ARBA" id="ARBA00022989"/>
    </source>
</evidence>
<accession>A0A3B0U0T5</accession>
<dbReference type="PANTHER" id="PTHR11712:SF352">
    <property type="entry name" value="3-OXOACYL-[ACYL-CARRIER-PROTEIN] SYNTHASE"/>
    <property type="match status" value="1"/>
</dbReference>
<dbReference type="GO" id="GO:0009877">
    <property type="term" value="P:nodulation"/>
    <property type="evidence" value="ECO:0007669"/>
    <property type="project" value="UniProtKB-KW"/>
</dbReference>
<sequence length="383" mass="41714">MGKVYLSYNNIVSSYGFDSQVAVENIKNEISGLQLVDDRRISHIPCYTSLLNQDKLQGEFKTLDPQKKHTRLEQMLIISLGKTIAKSKLELTPRVGLIISTTKGNIDTLETGSEFQQKRAYLGELAKIIKDFFGFAAEPLVLSNACVSGVLAIAVAKRLINQGRFDHVFVTGGDLVTPFILSGFDSFQALSEELCRPYCKTRSGINIGEVAASALVTNIDQNMAEESVTIIGEASCNDANHISGPSRTGEGLFRSVKSALKQAQLNTVDYISAHGTATSFNDEMEAIAFDRLGLQDVPLNSLKGYFGHTLGASGLLETIIGMHSLYQNTLFATKGFQELGVSKPINIIKKTQPKEMMTFLKTASGFGGSNTAVIFQKHNANLR</sequence>
<dbReference type="SUPFAM" id="SSF53901">
    <property type="entry name" value="Thiolase-like"/>
    <property type="match status" value="2"/>
</dbReference>
<dbReference type="AlphaFoldDB" id="A0A3B0U0T5"/>
<keyword evidence="14" id="KW-0012">Acyltransferase</keyword>
<evidence type="ECO:0000256" key="1">
    <source>
        <dbReference type="ARBA" id="ARBA00004533"/>
    </source>
</evidence>
<comment type="similarity">
    <text evidence="2">Belongs to the thiolase-like superfamily. Beta-ketoacyl-ACP synthases family.</text>
</comment>
<keyword evidence="6 14" id="KW-0808">Transferase</keyword>
<keyword evidence="8" id="KW-1133">Transmembrane helix</keyword>
<reference evidence="14" key="1">
    <citation type="submission" date="2018-06" db="EMBL/GenBank/DDBJ databases">
        <authorList>
            <person name="Zhirakovskaya E."/>
        </authorList>
    </citation>
    <scope>NUCLEOTIDE SEQUENCE</scope>
</reference>
<dbReference type="Gene3D" id="3.40.47.10">
    <property type="match status" value="1"/>
</dbReference>
<comment type="function">
    <text evidence="10">Proposed to synthesize NOD factor fatty acyl chain. Involved in the synthesis of a highly unsaturated fatty acid moiety, which forms part of a lipo-oligosaccharide that is responsible for host specificity.</text>
</comment>
<keyword evidence="7" id="KW-0812">Transmembrane</keyword>
<dbReference type="InterPro" id="IPR016039">
    <property type="entry name" value="Thiolase-like"/>
</dbReference>
<evidence type="ECO:0000256" key="7">
    <source>
        <dbReference type="ARBA" id="ARBA00022692"/>
    </source>
</evidence>
<evidence type="ECO:0000256" key="12">
    <source>
        <dbReference type="ARBA" id="ARBA00041756"/>
    </source>
</evidence>
<evidence type="ECO:0000256" key="11">
    <source>
        <dbReference type="ARBA" id="ARBA00039445"/>
    </source>
</evidence>
<dbReference type="InterPro" id="IPR014031">
    <property type="entry name" value="Ketoacyl_synth_C"/>
</dbReference>
<evidence type="ECO:0000256" key="6">
    <source>
        <dbReference type="ARBA" id="ARBA00022679"/>
    </source>
</evidence>
<keyword evidence="4" id="KW-1003">Cell membrane</keyword>
<dbReference type="InterPro" id="IPR000794">
    <property type="entry name" value="Beta-ketoacyl_synthase"/>
</dbReference>
<gene>
    <name evidence="14" type="ORF">MNBD_BACTEROID03-1803</name>
</gene>
<evidence type="ECO:0000256" key="5">
    <source>
        <dbReference type="ARBA" id="ARBA00022519"/>
    </source>
</evidence>
<name>A0A3B0U0T5_9ZZZZ</name>
<protein>
    <recommendedName>
        <fullName evidence="11">Nodulation protein E</fullName>
    </recommendedName>
    <alternativeName>
        <fullName evidence="12">Host-specificity of nodulation protein B</fullName>
    </alternativeName>
</protein>
<proteinExistence type="inferred from homology"/>
<evidence type="ECO:0000256" key="10">
    <source>
        <dbReference type="ARBA" id="ARBA00037576"/>
    </source>
</evidence>
<dbReference type="EMBL" id="UOEL01000097">
    <property type="protein sequence ID" value="VAW12996.1"/>
    <property type="molecule type" value="Genomic_DNA"/>
</dbReference>